<dbReference type="GO" id="GO:0008408">
    <property type="term" value="F:3'-5' exonuclease activity"/>
    <property type="evidence" value="ECO:0007669"/>
    <property type="project" value="InterPro"/>
</dbReference>
<evidence type="ECO:0000259" key="13">
    <source>
        <dbReference type="Pfam" id="PF02768"/>
    </source>
</evidence>
<evidence type="ECO:0000256" key="6">
    <source>
        <dbReference type="ARBA" id="ARBA00022695"/>
    </source>
</evidence>
<keyword evidence="9" id="KW-0238">DNA-binding</keyword>
<keyword evidence="8 10" id="KW-0239">DNA-directed DNA polymerase</keyword>
<comment type="subcellular location">
    <subcellularLocation>
        <location evidence="1 10">Cytoplasm</location>
    </subcellularLocation>
</comment>
<evidence type="ECO:0000259" key="12">
    <source>
        <dbReference type="Pfam" id="PF02767"/>
    </source>
</evidence>
<comment type="function">
    <text evidence="10">Confers DNA tethering and processivity to DNA polymerases and other proteins. Acts as a clamp, forming a ring around DNA (a reaction catalyzed by the clamp-loading complex) which diffuses in an ATP-independent manner freely and bidirectionally along dsDNA. Initially characterized for its ability to contact the catalytic subunit of DNA polymerase III (Pol III), a complex, multichain enzyme responsible for most of the replicative synthesis in bacteria; Pol III exhibits 3'-5' exonuclease proofreading activity. The beta chain is required for initiation of replication as well as for processivity of DNA replication.</text>
</comment>
<evidence type="ECO:0000313" key="15">
    <source>
        <dbReference type="Proteomes" id="UP000027616"/>
    </source>
</evidence>
<sequence length="375" mass="40771">MKFTISSSLLSSNLQTVGKVISSKNTLPILDYFLFELVGNQLRITASDMETMLVATLEVENEGADGSFAVPAKRITDSIKEFSEQPLTISVDAESWEVQISWKSGKLAIPGVTGMGYPEAQKLDQEKTALEIKASVFADGITSTIFATADDQLRPVMNGVNIALSSTEITFVATDAHRLVCLQNRGVTVDEAASFILPAKPANLLKSILPKGDEVIIGVDFDSKNVIFTLPKYCLVCRLIEGSYPNYNAVIPKSNNNILIVDRAELMAAIKRVSVCASQASGLLKLSLTDNNLNVSAQDLDYATSAEDNIPCQYEGAELEIGFKAAFLIDILTNLHCTEVEIKLADSTRPGLFIPVESFSEQESLLMLLMPMMIN</sequence>
<evidence type="ECO:0000259" key="11">
    <source>
        <dbReference type="Pfam" id="PF00712"/>
    </source>
</evidence>
<gene>
    <name evidence="14" type="ORF">BN938_2839</name>
</gene>
<dbReference type="SMART" id="SM00480">
    <property type="entry name" value="POL3Bc"/>
    <property type="match status" value="1"/>
</dbReference>
<name>A0A060RBB1_9BACT</name>
<dbReference type="InterPro" id="IPR022634">
    <property type="entry name" value="DNA_polIII_beta_N"/>
</dbReference>
<comment type="similarity">
    <text evidence="2 10">Belongs to the beta sliding clamp family.</text>
</comment>
<dbReference type="GO" id="GO:0003677">
    <property type="term" value="F:DNA binding"/>
    <property type="evidence" value="ECO:0007669"/>
    <property type="project" value="UniProtKB-UniRule"/>
</dbReference>
<feature type="domain" description="DNA polymerase III beta sliding clamp central" evidence="12">
    <location>
        <begin position="132"/>
        <end position="246"/>
    </location>
</feature>
<accession>A0A060RBB1</accession>
<dbReference type="GO" id="GO:0006271">
    <property type="term" value="P:DNA strand elongation involved in DNA replication"/>
    <property type="evidence" value="ECO:0007669"/>
    <property type="project" value="TreeGrafter"/>
</dbReference>
<dbReference type="KEGG" id="rbc:BN938_2839"/>
<protein>
    <recommendedName>
        <fullName evidence="3 10">Beta sliding clamp</fullName>
    </recommendedName>
</protein>
<keyword evidence="5 10" id="KW-0808">Transferase</keyword>
<dbReference type="eggNOG" id="COG0592">
    <property type="taxonomic scope" value="Bacteria"/>
</dbReference>
<evidence type="ECO:0000256" key="3">
    <source>
        <dbReference type="ARBA" id="ARBA00021035"/>
    </source>
</evidence>
<keyword evidence="7 10" id="KW-0235">DNA replication</keyword>
<dbReference type="PATRIC" id="fig|1433126.3.peg.2809"/>
<dbReference type="Pfam" id="PF02768">
    <property type="entry name" value="DNA_pol3_beta_3"/>
    <property type="match status" value="1"/>
</dbReference>
<dbReference type="OrthoDB" id="8421503at2"/>
<keyword evidence="4 10" id="KW-0963">Cytoplasm</keyword>
<dbReference type="InterPro" id="IPR022637">
    <property type="entry name" value="DNA_polIII_beta_cen"/>
</dbReference>
<evidence type="ECO:0000256" key="4">
    <source>
        <dbReference type="ARBA" id="ARBA00022490"/>
    </source>
</evidence>
<dbReference type="AlphaFoldDB" id="A0A060RBB1"/>
<feature type="domain" description="DNA polymerase III beta sliding clamp C-terminal" evidence="13">
    <location>
        <begin position="250"/>
        <end position="360"/>
    </location>
</feature>
<evidence type="ECO:0000256" key="5">
    <source>
        <dbReference type="ARBA" id="ARBA00022679"/>
    </source>
</evidence>
<dbReference type="NCBIfam" id="TIGR00663">
    <property type="entry name" value="dnan"/>
    <property type="match status" value="1"/>
</dbReference>
<dbReference type="InterPro" id="IPR001001">
    <property type="entry name" value="DNA_polIII_beta"/>
</dbReference>
<organism evidence="14 15">
    <name type="scientific">Mucinivorans hirudinis</name>
    <dbReference type="NCBI Taxonomy" id="1433126"/>
    <lineage>
        <taxon>Bacteria</taxon>
        <taxon>Pseudomonadati</taxon>
        <taxon>Bacteroidota</taxon>
        <taxon>Bacteroidia</taxon>
        <taxon>Bacteroidales</taxon>
        <taxon>Rikenellaceae</taxon>
        <taxon>Mucinivorans</taxon>
    </lineage>
</organism>
<dbReference type="InterPro" id="IPR022635">
    <property type="entry name" value="DNA_polIII_beta_C"/>
</dbReference>
<dbReference type="Pfam" id="PF02767">
    <property type="entry name" value="DNA_pol3_beta_2"/>
    <property type="match status" value="1"/>
</dbReference>
<evidence type="ECO:0000256" key="9">
    <source>
        <dbReference type="ARBA" id="ARBA00023125"/>
    </source>
</evidence>
<evidence type="ECO:0000256" key="8">
    <source>
        <dbReference type="ARBA" id="ARBA00022932"/>
    </source>
</evidence>
<reference evidence="14 15" key="1">
    <citation type="journal article" date="2015" name="Genome Announc.">
        <title>Complete Genome Sequence of the Novel Leech Symbiont Mucinivorans hirudinis M3T.</title>
        <authorList>
            <person name="Nelson M.C."/>
            <person name="Bomar L."/>
            <person name="Graf J."/>
        </authorList>
    </citation>
    <scope>NUCLEOTIDE SEQUENCE [LARGE SCALE GENOMIC DNA]</scope>
    <source>
        <strain evidence="15">M3</strain>
    </source>
</reference>
<dbReference type="GO" id="GO:0005737">
    <property type="term" value="C:cytoplasm"/>
    <property type="evidence" value="ECO:0007669"/>
    <property type="project" value="UniProtKB-SubCell"/>
</dbReference>
<dbReference type="InterPro" id="IPR046938">
    <property type="entry name" value="DNA_clamp_sf"/>
</dbReference>
<dbReference type="Proteomes" id="UP000027616">
    <property type="component" value="Chromosome I"/>
</dbReference>
<comment type="subunit">
    <text evidence="10">Forms a ring-shaped head-to-tail homodimer around DNA.</text>
</comment>
<dbReference type="PANTHER" id="PTHR30478:SF0">
    <property type="entry name" value="BETA SLIDING CLAMP"/>
    <property type="match status" value="1"/>
</dbReference>
<dbReference type="SUPFAM" id="SSF55979">
    <property type="entry name" value="DNA clamp"/>
    <property type="match status" value="3"/>
</dbReference>
<evidence type="ECO:0000313" key="14">
    <source>
        <dbReference type="EMBL" id="CDN32905.1"/>
    </source>
</evidence>
<proteinExistence type="inferred from homology"/>
<dbReference type="Gene3D" id="3.10.150.10">
    <property type="entry name" value="DNA Polymerase III, subunit A, domain 2"/>
    <property type="match status" value="1"/>
</dbReference>
<keyword evidence="15" id="KW-1185">Reference proteome</keyword>
<dbReference type="Pfam" id="PF00712">
    <property type="entry name" value="DNA_pol3_beta"/>
    <property type="match status" value="1"/>
</dbReference>
<evidence type="ECO:0000256" key="2">
    <source>
        <dbReference type="ARBA" id="ARBA00010752"/>
    </source>
</evidence>
<evidence type="ECO:0000256" key="10">
    <source>
        <dbReference type="PIRNR" id="PIRNR000804"/>
    </source>
</evidence>
<dbReference type="STRING" id="1433126.BN938_2839"/>
<dbReference type="CDD" id="cd00140">
    <property type="entry name" value="beta_clamp"/>
    <property type="match status" value="1"/>
</dbReference>
<dbReference type="EMBL" id="HG934468">
    <property type="protein sequence ID" value="CDN32905.1"/>
    <property type="molecule type" value="Genomic_DNA"/>
</dbReference>
<dbReference type="PANTHER" id="PTHR30478">
    <property type="entry name" value="DNA POLYMERASE III SUBUNIT BETA"/>
    <property type="match status" value="1"/>
</dbReference>
<dbReference type="HOGENOM" id="CLU_038149_4_1_10"/>
<evidence type="ECO:0000256" key="1">
    <source>
        <dbReference type="ARBA" id="ARBA00004496"/>
    </source>
</evidence>
<feature type="domain" description="DNA polymerase III beta sliding clamp N-terminal" evidence="11">
    <location>
        <begin position="1"/>
        <end position="111"/>
    </location>
</feature>
<dbReference type="Gene3D" id="3.70.10.10">
    <property type="match status" value="1"/>
</dbReference>
<evidence type="ECO:0000256" key="7">
    <source>
        <dbReference type="ARBA" id="ARBA00022705"/>
    </source>
</evidence>
<dbReference type="GO" id="GO:0003887">
    <property type="term" value="F:DNA-directed DNA polymerase activity"/>
    <property type="evidence" value="ECO:0007669"/>
    <property type="project" value="UniProtKB-UniRule"/>
</dbReference>
<dbReference type="GO" id="GO:0009360">
    <property type="term" value="C:DNA polymerase III complex"/>
    <property type="evidence" value="ECO:0007669"/>
    <property type="project" value="InterPro"/>
</dbReference>
<dbReference type="PIRSF" id="PIRSF000804">
    <property type="entry name" value="DNA_pol_III_b"/>
    <property type="match status" value="1"/>
</dbReference>
<keyword evidence="6 10" id="KW-0548">Nucleotidyltransferase</keyword>